<accession>A0ABW3QXZ9</accession>
<evidence type="ECO:0000313" key="3">
    <source>
        <dbReference type="Proteomes" id="UP001597168"/>
    </source>
</evidence>
<keyword evidence="1" id="KW-1133">Transmembrane helix</keyword>
<evidence type="ECO:0000313" key="2">
    <source>
        <dbReference type="EMBL" id="MFD1149671.1"/>
    </source>
</evidence>
<comment type="caution">
    <text evidence="2">The sequence shown here is derived from an EMBL/GenBank/DDBJ whole genome shotgun (WGS) entry which is preliminary data.</text>
</comment>
<name>A0ABW3QXZ9_9PSEU</name>
<evidence type="ECO:0000256" key="1">
    <source>
        <dbReference type="SAM" id="Phobius"/>
    </source>
</evidence>
<organism evidence="2 3">
    <name type="scientific">Saccharothrix hoggarensis</name>
    <dbReference type="NCBI Taxonomy" id="913853"/>
    <lineage>
        <taxon>Bacteria</taxon>
        <taxon>Bacillati</taxon>
        <taxon>Actinomycetota</taxon>
        <taxon>Actinomycetes</taxon>
        <taxon>Pseudonocardiales</taxon>
        <taxon>Pseudonocardiaceae</taxon>
        <taxon>Saccharothrix</taxon>
    </lineage>
</organism>
<gene>
    <name evidence="2" type="ORF">ACFQ3T_21270</name>
</gene>
<keyword evidence="1" id="KW-0472">Membrane</keyword>
<keyword evidence="1" id="KW-0812">Transmembrane</keyword>
<dbReference type="Proteomes" id="UP001597168">
    <property type="component" value="Unassembled WGS sequence"/>
</dbReference>
<evidence type="ECO:0008006" key="4">
    <source>
        <dbReference type="Google" id="ProtNLM"/>
    </source>
</evidence>
<reference evidence="3" key="1">
    <citation type="journal article" date="2019" name="Int. J. Syst. Evol. Microbiol.">
        <title>The Global Catalogue of Microorganisms (GCM) 10K type strain sequencing project: providing services to taxonomists for standard genome sequencing and annotation.</title>
        <authorList>
            <consortium name="The Broad Institute Genomics Platform"/>
            <consortium name="The Broad Institute Genome Sequencing Center for Infectious Disease"/>
            <person name="Wu L."/>
            <person name="Ma J."/>
        </authorList>
    </citation>
    <scope>NUCLEOTIDE SEQUENCE [LARGE SCALE GENOMIC DNA]</scope>
    <source>
        <strain evidence="3">CCUG 60214</strain>
    </source>
</reference>
<dbReference type="EMBL" id="JBHTLK010000117">
    <property type="protein sequence ID" value="MFD1149671.1"/>
    <property type="molecule type" value="Genomic_DNA"/>
</dbReference>
<sequence>MDETYVEILPIVAIMVGLLALGHWWRRRSDRKSEQAHAEALAEFAGGLGGRLVDPAEAHAWSAGLLEPMRRKTDGLVNQLNQVSPTSFGLTVDFPRGRWAVRVGEASVEVTADNGTRTAYEYRIEVATAPVTPMKISRRIHDGKNLFGRPLPPDHVVAQGGERVREVPVTVAAEGGGWYRVSFPPGPFDTNFAVFTSDPAAVAPLFDPRVAEHLLAEFNDMYFTLHFEAGLLFCTLINRIIPDQALARVDALIGLLERMGVAPAHPPVWA</sequence>
<keyword evidence="3" id="KW-1185">Reference proteome</keyword>
<dbReference type="RefSeq" id="WP_380725073.1">
    <property type="nucleotide sequence ID" value="NZ_JBHTLK010000117.1"/>
</dbReference>
<proteinExistence type="predicted"/>
<feature type="transmembrane region" description="Helical" evidence="1">
    <location>
        <begin position="6"/>
        <end position="25"/>
    </location>
</feature>
<protein>
    <recommendedName>
        <fullName evidence="4">Secreted protein with PEP-CTERM sorting signal</fullName>
    </recommendedName>
</protein>